<reference evidence="3 4" key="1">
    <citation type="submission" date="2018-07" db="EMBL/GenBank/DDBJ databases">
        <title>Rhodosalinus sp. strain E84T genomic sequence and assembly.</title>
        <authorList>
            <person name="Liu Z.-W."/>
            <person name="Lu D.-C."/>
        </authorList>
    </citation>
    <scope>NUCLEOTIDE SEQUENCE [LARGE SCALE GENOMIC DNA]</scope>
    <source>
        <strain evidence="3 4">E84</strain>
    </source>
</reference>
<name>A0A365UCT5_9RHOB</name>
<evidence type="ECO:0000256" key="1">
    <source>
        <dbReference type="SAM" id="MobiDB-lite"/>
    </source>
</evidence>
<dbReference type="AlphaFoldDB" id="A0A365UCT5"/>
<dbReference type="Pfam" id="PF06812">
    <property type="entry name" value="ImpA_N"/>
    <property type="match status" value="1"/>
</dbReference>
<feature type="region of interest" description="Disordered" evidence="1">
    <location>
        <begin position="238"/>
        <end position="269"/>
    </location>
</feature>
<accession>A0A365UCT5</accession>
<dbReference type="Proteomes" id="UP000253370">
    <property type="component" value="Unassembled WGS sequence"/>
</dbReference>
<dbReference type="EMBL" id="QNTQ01000001">
    <property type="protein sequence ID" value="RBI87366.1"/>
    <property type="molecule type" value="Genomic_DNA"/>
</dbReference>
<keyword evidence="4" id="KW-1185">Reference proteome</keyword>
<dbReference type="OrthoDB" id="9771118at2"/>
<dbReference type="RefSeq" id="WP_113287390.1">
    <property type="nucleotide sequence ID" value="NZ_QNTQ01000001.1"/>
</dbReference>
<dbReference type="NCBIfam" id="TIGR03363">
    <property type="entry name" value="VI_chp_8"/>
    <property type="match status" value="1"/>
</dbReference>
<dbReference type="PANTHER" id="PTHR37951:SF1">
    <property type="entry name" value="TYPE VI SECRETION SYSTEM COMPONENT TSSA1"/>
    <property type="match status" value="1"/>
</dbReference>
<comment type="caution">
    <text evidence="3">The sequence shown here is derived from an EMBL/GenBank/DDBJ whole genome shotgun (WGS) entry which is preliminary data.</text>
</comment>
<dbReference type="PANTHER" id="PTHR37951">
    <property type="entry name" value="CYTOPLASMIC PROTEIN-RELATED"/>
    <property type="match status" value="1"/>
</dbReference>
<evidence type="ECO:0000313" key="4">
    <source>
        <dbReference type="Proteomes" id="UP000253370"/>
    </source>
</evidence>
<organism evidence="3 4">
    <name type="scientific">Rhodosalinus halophilus</name>
    <dbReference type="NCBI Taxonomy" id="2259333"/>
    <lineage>
        <taxon>Bacteria</taxon>
        <taxon>Pseudomonadati</taxon>
        <taxon>Pseudomonadota</taxon>
        <taxon>Alphaproteobacteria</taxon>
        <taxon>Rhodobacterales</taxon>
        <taxon>Paracoccaceae</taxon>
        <taxon>Rhodosalinus</taxon>
    </lineage>
</organism>
<gene>
    <name evidence="3" type="primary">tssA</name>
    <name evidence="3" type="ORF">DRV85_00030</name>
</gene>
<sequence>MDDLLKTHGEDAPSGPNLEYEPVFAEMEIAAQPGEERQMGDAVIEAEDPDYQTVAAKAREVLALSHDLRAAVYLAQAELNTTGLAGFADVMGYIRYCLEEHWETCHPQLDAEDDDDPTMRVNAVLGLAGADTVIRALRRAPLTQSPAFGRFALRDIEIAEGEIEPREGEAAPDASSIGAAVQDTPEDVRESLAEAAHRALDHAKAIDAVFQTSLPGEGPELAPLLRTLGKIVTHVGAASPEAASEEEEAGVADGGDAPQPARGGVPGRLESQRDVLAALDAITDYYARREPSSPVPLLMKRARRLVGADFLTIIEDMAPAGRENVTLVGGITETESEG</sequence>
<evidence type="ECO:0000259" key="2">
    <source>
        <dbReference type="Pfam" id="PF06812"/>
    </source>
</evidence>
<protein>
    <submittedName>
        <fullName evidence="3">Type VI secretion system protein TssA</fullName>
    </submittedName>
</protein>
<feature type="domain" description="ImpA N-terminal" evidence="2">
    <location>
        <begin position="10"/>
        <end position="128"/>
    </location>
</feature>
<evidence type="ECO:0000313" key="3">
    <source>
        <dbReference type="EMBL" id="RBI87366.1"/>
    </source>
</evidence>
<dbReference type="InterPro" id="IPR010657">
    <property type="entry name" value="ImpA_N"/>
</dbReference>
<dbReference type="InterPro" id="IPR017740">
    <property type="entry name" value="TssA-like"/>
</dbReference>
<proteinExistence type="predicted"/>